<organism evidence="3 4">
    <name type="scientific">Effrenium voratum</name>
    <dbReference type="NCBI Taxonomy" id="2562239"/>
    <lineage>
        <taxon>Eukaryota</taxon>
        <taxon>Sar</taxon>
        <taxon>Alveolata</taxon>
        <taxon>Dinophyceae</taxon>
        <taxon>Suessiales</taxon>
        <taxon>Symbiodiniaceae</taxon>
        <taxon>Effrenium</taxon>
    </lineage>
</organism>
<keyword evidence="4" id="KW-1185">Reference proteome</keyword>
<dbReference type="SUPFAM" id="SSF48371">
    <property type="entry name" value="ARM repeat"/>
    <property type="match status" value="1"/>
</dbReference>
<name>A0AA36NN94_9DINO</name>
<dbReference type="Proteomes" id="UP001178507">
    <property type="component" value="Unassembled WGS sequence"/>
</dbReference>
<dbReference type="PANTHER" id="PTHR46700:SF1">
    <property type="entry name" value="ARM REPEAT SUPERFAMILY PROTEIN"/>
    <property type="match status" value="1"/>
</dbReference>
<feature type="region of interest" description="Disordered" evidence="2">
    <location>
        <begin position="1"/>
        <end position="39"/>
    </location>
</feature>
<dbReference type="InterPro" id="IPR016024">
    <property type="entry name" value="ARM-type_fold"/>
</dbReference>
<evidence type="ECO:0000256" key="1">
    <source>
        <dbReference type="PROSITE-ProRule" id="PRU00259"/>
    </source>
</evidence>
<evidence type="ECO:0000313" key="3">
    <source>
        <dbReference type="EMBL" id="CAJ1411143.1"/>
    </source>
</evidence>
<dbReference type="Pfam" id="PF00514">
    <property type="entry name" value="Arm"/>
    <property type="match status" value="1"/>
</dbReference>
<dbReference type="InterPro" id="IPR011989">
    <property type="entry name" value="ARM-like"/>
</dbReference>
<dbReference type="Gene3D" id="1.25.10.10">
    <property type="entry name" value="Leucine-rich Repeat Variant"/>
    <property type="match status" value="1"/>
</dbReference>
<dbReference type="PANTHER" id="PTHR46700">
    <property type="entry name" value="ARM REPEAT SUPERFAMILY PROTEIN"/>
    <property type="match status" value="1"/>
</dbReference>
<dbReference type="SMART" id="SM00185">
    <property type="entry name" value="ARM"/>
    <property type="match status" value="3"/>
</dbReference>
<evidence type="ECO:0000256" key="2">
    <source>
        <dbReference type="SAM" id="MobiDB-lite"/>
    </source>
</evidence>
<dbReference type="InterPro" id="IPR000225">
    <property type="entry name" value="Armadillo"/>
</dbReference>
<feature type="compositionally biased region" description="Basic and acidic residues" evidence="2">
    <location>
        <begin position="19"/>
        <end position="28"/>
    </location>
</feature>
<dbReference type="PROSITE" id="PS50176">
    <property type="entry name" value="ARM_REPEAT"/>
    <property type="match status" value="1"/>
</dbReference>
<sequence length="297" mass="32009">MGQKCCTDRKDAGSSGGGSKDKQPDLSSRKSVAGGGYDNKKRAISIGYHSKGDDSEKFDKAFETNDLKAFVELLASQQAIESFDERMHPWAEDPKTVGALAGTQLAILASAAEQAEGNKQIKDDIRKAGAIPPLVDFLKSDQNDRVQTAVVALSFLTADCRDNVVAAYEAGALELMLKLVDSKVAGERAAAATTLRNICMEDDVYRKKFVELGGIQALVNQLDTTPDPSLNHADVQLEAVLNLQDMVETEDGQTIEEYAKLAVKAGAIPKLQELEKSEDKEVVTSAQEVLEALQAYA</sequence>
<accession>A0AA36NN94</accession>
<reference evidence="3" key="1">
    <citation type="submission" date="2023-08" db="EMBL/GenBank/DDBJ databases">
        <authorList>
            <person name="Chen Y."/>
            <person name="Shah S."/>
            <person name="Dougan E. K."/>
            <person name="Thang M."/>
            <person name="Chan C."/>
        </authorList>
    </citation>
    <scope>NUCLEOTIDE SEQUENCE</scope>
</reference>
<protein>
    <submittedName>
        <fullName evidence="3">Uncharacterized protein</fullName>
    </submittedName>
</protein>
<proteinExistence type="predicted"/>
<feature type="compositionally biased region" description="Basic and acidic residues" evidence="2">
    <location>
        <begin position="1"/>
        <end position="12"/>
    </location>
</feature>
<gene>
    <name evidence="3" type="ORF">EVOR1521_LOCUS31791</name>
</gene>
<feature type="repeat" description="ARM" evidence="1">
    <location>
        <begin position="129"/>
        <end position="171"/>
    </location>
</feature>
<dbReference type="AlphaFoldDB" id="A0AA36NN94"/>
<evidence type="ECO:0000313" key="4">
    <source>
        <dbReference type="Proteomes" id="UP001178507"/>
    </source>
</evidence>
<dbReference type="EMBL" id="CAUJNA010003859">
    <property type="protein sequence ID" value="CAJ1411143.1"/>
    <property type="molecule type" value="Genomic_DNA"/>
</dbReference>
<comment type="caution">
    <text evidence="3">The sequence shown here is derived from an EMBL/GenBank/DDBJ whole genome shotgun (WGS) entry which is preliminary data.</text>
</comment>